<dbReference type="Gene3D" id="1.10.10.10">
    <property type="entry name" value="Winged helix-like DNA-binding domain superfamily/Winged helix DNA-binding domain"/>
    <property type="match status" value="1"/>
</dbReference>
<reference evidence="6 7" key="1">
    <citation type="journal article" date="2021" name="Microorganisms">
        <title>Acidisoma silvae sp. nov. and Acidisomacellulosilytica sp. nov., Two Acidophilic Bacteria Isolated from Decaying Wood, Hydrolyzing Cellulose and Producing Poly-3-hydroxybutyrate.</title>
        <authorList>
            <person name="Mieszkin S."/>
            <person name="Pouder E."/>
            <person name="Uroz S."/>
            <person name="Simon-Colin C."/>
            <person name="Alain K."/>
        </authorList>
    </citation>
    <scope>NUCLEOTIDE SEQUENCE [LARGE SCALE GENOMIC DNA]</scope>
    <source>
        <strain evidence="6 7">HW T5.17</strain>
    </source>
</reference>
<comment type="similarity">
    <text evidence="1">Belongs to the LysR transcriptional regulatory family.</text>
</comment>
<dbReference type="InterPro" id="IPR058163">
    <property type="entry name" value="LysR-type_TF_proteobact-type"/>
</dbReference>
<dbReference type="GO" id="GO:0003700">
    <property type="term" value="F:DNA-binding transcription factor activity"/>
    <property type="evidence" value="ECO:0007669"/>
    <property type="project" value="InterPro"/>
</dbReference>
<dbReference type="GO" id="GO:0043565">
    <property type="term" value="F:sequence-specific DNA binding"/>
    <property type="evidence" value="ECO:0007669"/>
    <property type="project" value="TreeGrafter"/>
</dbReference>
<proteinExistence type="inferred from homology"/>
<dbReference type="PANTHER" id="PTHR30537:SF5">
    <property type="entry name" value="HTH-TYPE TRANSCRIPTIONAL ACTIVATOR TTDR-RELATED"/>
    <property type="match status" value="1"/>
</dbReference>
<dbReference type="InterPro" id="IPR036390">
    <property type="entry name" value="WH_DNA-bd_sf"/>
</dbReference>
<dbReference type="EMBL" id="JAESVA010000002">
    <property type="protein sequence ID" value="MCB8879545.1"/>
    <property type="molecule type" value="Genomic_DNA"/>
</dbReference>
<evidence type="ECO:0000313" key="7">
    <source>
        <dbReference type="Proteomes" id="UP000721844"/>
    </source>
</evidence>
<evidence type="ECO:0000256" key="1">
    <source>
        <dbReference type="ARBA" id="ARBA00009437"/>
    </source>
</evidence>
<sequence>MALDRLTGMAVFRTAVEDGSLAAAGRRHGLSAEMAGRHLRDLETRLGLRLLNRSTRQLSLTDAGRVYLARCIAVLDEIAAAEAEVGAQQTEPRGLLRVAAPLAFGTGALAPAVHAYMARYPDVTLQMDLSERGVDLLGEGFDLALRLGTLPDSGLIARRLATFPLLIAAKPGHPPIRVPADLSGQEMLIYSQTATPDRLALTGPDGKVESIAVSGRVQASDIGFLLELALLGQGLLVAPAFVVERAIAEGRLVAVLPDWHLRDLPLHALVPHRALMAATLRSFIDSMAAWFGPKT</sequence>
<comment type="caution">
    <text evidence="6">The sequence shown here is derived from an EMBL/GenBank/DDBJ whole genome shotgun (WGS) entry which is preliminary data.</text>
</comment>
<protein>
    <submittedName>
        <fullName evidence="6">LysR family transcriptional regulator</fullName>
    </submittedName>
</protein>
<evidence type="ECO:0000256" key="4">
    <source>
        <dbReference type="ARBA" id="ARBA00023163"/>
    </source>
</evidence>
<keyword evidence="3" id="KW-0238">DNA-binding</keyword>
<evidence type="ECO:0000256" key="3">
    <source>
        <dbReference type="ARBA" id="ARBA00023125"/>
    </source>
</evidence>
<dbReference type="InterPro" id="IPR000847">
    <property type="entry name" value="LysR_HTH_N"/>
</dbReference>
<dbReference type="SUPFAM" id="SSF46785">
    <property type="entry name" value="Winged helix' DNA-binding domain"/>
    <property type="match status" value="1"/>
</dbReference>
<dbReference type="InterPro" id="IPR036388">
    <property type="entry name" value="WH-like_DNA-bd_sf"/>
</dbReference>
<name>A0A963Z0F6_9PROT</name>
<dbReference type="InterPro" id="IPR005119">
    <property type="entry name" value="LysR_subst-bd"/>
</dbReference>
<dbReference type="Proteomes" id="UP000721844">
    <property type="component" value="Unassembled WGS sequence"/>
</dbReference>
<keyword evidence="4" id="KW-0804">Transcription</keyword>
<dbReference type="PROSITE" id="PS50931">
    <property type="entry name" value="HTH_LYSR"/>
    <property type="match status" value="1"/>
</dbReference>
<dbReference type="Pfam" id="PF03466">
    <property type="entry name" value="LysR_substrate"/>
    <property type="match status" value="1"/>
</dbReference>
<dbReference type="Gene3D" id="3.40.190.290">
    <property type="match status" value="1"/>
</dbReference>
<dbReference type="RefSeq" id="WP_227306179.1">
    <property type="nucleotide sequence ID" value="NZ_JAESVA010000002.1"/>
</dbReference>
<dbReference type="SUPFAM" id="SSF53850">
    <property type="entry name" value="Periplasmic binding protein-like II"/>
    <property type="match status" value="1"/>
</dbReference>
<dbReference type="GO" id="GO:0006351">
    <property type="term" value="P:DNA-templated transcription"/>
    <property type="evidence" value="ECO:0007669"/>
    <property type="project" value="TreeGrafter"/>
</dbReference>
<evidence type="ECO:0000256" key="2">
    <source>
        <dbReference type="ARBA" id="ARBA00023015"/>
    </source>
</evidence>
<dbReference type="PANTHER" id="PTHR30537">
    <property type="entry name" value="HTH-TYPE TRANSCRIPTIONAL REGULATOR"/>
    <property type="match status" value="1"/>
</dbReference>
<gene>
    <name evidence="6" type="ORF">ACELLULO517_04815</name>
</gene>
<keyword evidence="7" id="KW-1185">Reference proteome</keyword>
<evidence type="ECO:0000259" key="5">
    <source>
        <dbReference type="PROSITE" id="PS50931"/>
    </source>
</evidence>
<accession>A0A963Z0F6</accession>
<dbReference type="Pfam" id="PF00126">
    <property type="entry name" value="HTH_1"/>
    <property type="match status" value="1"/>
</dbReference>
<dbReference type="AlphaFoldDB" id="A0A963Z0F6"/>
<dbReference type="CDD" id="cd08422">
    <property type="entry name" value="PBP2_CrgA_like"/>
    <property type="match status" value="1"/>
</dbReference>
<feature type="domain" description="HTH lysR-type" evidence="5">
    <location>
        <begin position="4"/>
        <end position="61"/>
    </location>
</feature>
<organism evidence="6 7">
    <name type="scientific">Acidisoma cellulosilyticum</name>
    <dbReference type="NCBI Taxonomy" id="2802395"/>
    <lineage>
        <taxon>Bacteria</taxon>
        <taxon>Pseudomonadati</taxon>
        <taxon>Pseudomonadota</taxon>
        <taxon>Alphaproteobacteria</taxon>
        <taxon>Acetobacterales</taxon>
        <taxon>Acidocellaceae</taxon>
        <taxon>Acidisoma</taxon>
    </lineage>
</organism>
<evidence type="ECO:0000313" key="6">
    <source>
        <dbReference type="EMBL" id="MCB8879545.1"/>
    </source>
</evidence>
<keyword evidence="2" id="KW-0805">Transcription regulation</keyword>